<proteinExistence type="predicted"/>
<evidence type="ECO:0000313" key="3">
    <source>
        <dbReference type="EMBL" id="CAF3749724.1"/>
    </source>
</evidence>
<comment type="caution">
    <text evidence="2">The sequence shown here is derived from an EMBL/GenBank/DDBJ whole genome shotgun (WGS) entry which is preliminary data.</text>
</comment>
<feature type="region of interest" description="Disordered" evidence="1">
    <location>
        <begin position="96"/>
        <end position="135"/>
    </location>
</feature>
<gene>
    <name evidence="2" type="ORF">GPM918_LOCUS12544</name>
    <name evidence="3" type="ORF">SRO942_LOCUS12539</name>
</gene>
<keyword evidence="4" id="KW-1185">Reference proteome</keyword>
<feature type="compositionally biased region" description="Polar residues" evidence="1">
    <location>
        <begin position="96"/>
        <end position="116"/>
    </location>
</feature>
<accession>A0A814F1X3</accession>
<evidence type="ECO:0000256" key="1">
    <source>
        <dbReference type="SAM" id="MobiDB-lite"/>
    </source>
</evidence>
<evidence type="ECO:0000313" key="2">
    <source>
        <dbReference type="EMBL" id="CAF0976982.1"/>
    </source>
</evidence>
<dbReference type="OrthoDB" id="10022108at2759"/>
<protein>
    <submittedName>
        <fullName evidence="2">Uncharacterized protein</fullName>
    </submittedName>
</protein>
<dbReference type="Proteomes" id="UP000663829">
    <property type="component" value="Unassembled WGS sequence"/>
</dbReference>
<dbReference type="AlphaFoldDB" id="A0A814F1X3"/>
<organism evidence="2 4">
    <name type="scientific">Didymodactylos carnosus</name>
    <dbReference type="NCBI Taxonomy" id="1234261"/>
    <lineage>
        <taxon>Eukaryota</taxon>
        <taxon>Metazoa</taxon>
        <taxon>Spiralia</taxon>
        <taxon>Gnathifera</taxon>
        <taxon>Rotifera</taxon>
        <taxon>Eurotatoria</taxon>
        <taxon>Bdelloidea</taxon>
        <taxon>Philodinida</taxon>
        <taxon>Philodinidae</taxon>
        <taxon>Didymodactylos</taxon>
    </lineage>
</organism>
<evidence type="ECO:0000313" key="4">
    <source>
        <dbReference type="Proteomes" id="UP000663829"/>
    </source>
</evidence>
<dbReference type="EMBL" id="CAJNOQ010002758">
    <property type="protein sequence ID" value="CAF0976982.1"/>
    <property type="molecule type" value="Genomic_DNA"/>
</dbReference>
<dbReference type="EMBL" id="CAJOBC010002756">
    <property type="protein sequence ID" value="CAF3749724.1"/>
    <property type="molecule type" value="Genomic_DNA"/>
</dbReference>
<name>A0A814F1X3_9BILA</name>
<dbReference type="Proteomes" id="UP000681722">
    <property type="component" value="Unassembled WGS sequence"/>
</dbReference>
<reference evidence="2" key="1">
    <citation type="submission" date="2021-02" db="EMBL/GenBank/DDBJ databases">
        <authorList>
            <person name="Nowell W R."/>
        </authorList>
    </citation>
    <scope>NUCLEOTIDE SEQUENCE</scope>
</reference>
<sequence length="313" mass="35473">MAKGPTRPASSYPIHLGYPPLVQSQYPQQLVSSLYNKAFSTLNEGNDSPFVHSSYPQQQQHFQALYHHQQQQYVNANYPNFNTNVFQPPPSQFLRQNATIGGTNGSSSAPLLTSQVRRPHSPEEQNEYNDFVNDPSMRTVLTPRRKVLRRNLSLSTATIDHLPSHISTASSLVNNQQKSIITSESERFAQSRYPFPPFSIHFDTTEVGDKQVVEDLVKYIKNNRKIDLDIAGCRLSTNNCQHDECNVLVFVKTSDSFAVLYDDGVWPDQLCGRNITVLAKPSIPPQLCVILINVPYKLDINIFEQDIKRIIQK</sequence>